<accession>A0ABY6K3Q5</accession>
<evidence type="ECO:0000313" key="3">
    <source>
        <dbReference type="Proteomes" id="UP001235939"/>
    </source>
</evidence>
<reference evidence="2 3" key="1">
    <citation type="submission" date="2022-01" db="EMBL/GenBank/DDBJ databases">
        <title>A chromosomal length assembly of Cordylochernes scorpioides.</title>
        <authorList>
            <person name="Zeh D."/>
            <person name="Zeh J."/>
        </authorList>
    </citation>
    <scope>NUCLEOTIDE SEQUENCE [LARGE SCALE GENOMIC DNA]</scope>
    <source>
        <strain evidence="2">IN4F17</strain>
        <tissue evidence="2">Whole Body</tissue>
    </source>
</reference>
<feature type="domain" description="UmuC" evidence="1">
    <location>
        <begin position="152"/>
        <end position="254"/>
    </location>
</feature>
<dbReference type="SUPFAM" id="SSF56672">
    <property type="entry name" value="DNA/RNA polymerases"/>
    <property type="match status" value="1"/>
</dbReference>
<dbReference type="Proteomes" id="UP001235939">
    <property type="component" value="Chromosome 02"/>
</dbReference>
<dbReference type="InterPro" id="IPR001888">
    <property type="entry name" value="Transposase_1"/>
</dbReference>
<organism evidence="2 3">
    <name type="scientific">Cordylochernes scorpioides</name>
    <dbReference type="NCBI Taxonomy" id="51811"/>
    <lineage>
        <taxon>Eukaryota</taxon>
        <taxon>Metazoa</taxon>
        <taxon>Ecdysozoa</taxon>
        <taxon>Arthropoda</taxon>
        <taxon>Chelicerata</taxon>
        <taxon>Arachnida</taxon>
        <taxon>Pseudoscorpiones</taxon>
        <taxon>Cheliferoidea</taxon>
        <taxon>Chernetidae</taxon>
        <taxon>Cordylochernes</taxon>
    </lineage>
</organism>
<dbReference type="PANTHER" id="PTHR11076">
    <property type="entry name" value="DNA REPAIR POLYMERASE UMUC / TRANSFERASE FAMILY MEMBER"/>
    <property type="match status" value="1"/>
</dbReference>
<dbReference type="Pfam" id="PF00817">
    <property type="entry name" value="IMS"/>
    <property type="match status" value="1"/>
</dbReference>
<dbReference type="Pfam" id="PF01359">
    <property type="entry name" value="Transposase_1"/>
    <property type="match status" value="1"/>
</dbReference>
<evidence type="ECO:0000313" key="2">
    <source>
        <dbReference type="EMBL" id="UYV63438.1"/>
    </source>
</evidence>
<protein>
    <submittedName>
        <fullName evidence="2">POLK</fullName>
    </submittedName>
</protein>
<keyword evidence="3" id="KW-1185">Reference proteome</keyword>
<name>A0ABY6K3Q5_9ARAC</name>
<dbReference type="Gene3D" id="3.30.420.10">
    <property type="entry name" value="Ribonuclease H-like superfamily/Ribonuclease H"/>
    <property type="match status" value="1"/>
</dbReference>
<dbReference type="InterPro" id="IPR036397">
    <property type="entry name" value="RNaseH_sf"/>
</dbReference>
<dbReference type="PANTHER" id="PTHR11076:SF33">
    <property type="entry name" value="DNA POLYMERASE KAPPA"/>
    <property type="match status" value="1"/>
</dbReference>
<dbReference type="InterPro" id="IPR043502">
    <property type="entry name" value="DNA/RNA_pol_sf"/>
</dbReference>
<sequence>MGPSLHTRNQTAVKAVVEACGSAPKKAKSIASAGKVMASVFWDAKEILLIDYLEKCRTLTDFHLFPHLKKFVSGKGFASNEEVERAVDEYFNSLPDSHFQERILILEKHWTKFVEVKREIMPPQQRTNTSRWIQVDAMVAELEWSRDLSQTIVHVDMDMFYAAVEMLDRPELRDVPMAVGTLSMLSTSNYVARKFGVRAAMPGFIGRKLCPQLVLVPHNFEKYKAASRQVQAILREYDPQLNTVSLDEAYLNISQYLEVLRREILSCSGHLRMLKFNGKIKTFPKFPNAIPNQPVLNIY</sequence>
<gene>
    <name evidence="2" type="ORF">LAZ67_2004077</name>
</gene>
<dbReference type="PROSITE" id="PS50173">
    <property type="entry name" value="UMUC"/>
    <property type="match status" value="1"/>
</dbReference>
<dbReference type="InterPro" id="IPR050116">
    <property type="entry name" value="DNA_polymerase-Y"/>
</dbReference>
<proteinExistence type="predicted"/>
<dbReference type="EMBL" id="CP092864">
    <property type="protein sequence ID" value="UYV63438.1"/>
    <property type="molecule type" value="Genomic_DNA"/>
</dbReference>
<dbReference type="InterPro" id="IPR001126">
    <property type="entry name" value="UmuC"/>
</dbReference>
<dbReference type="InterPro" id="IPR043128">
    <property type="entry name" value="Rev_trsase/Diguanyl_cyclase"/>
</dbReference>
<dbReference type="Gene3D" id="3.40.1170.60">
    <property type="match status" value="1"/>
</dbReference>
<evidence type="ECO:0000259" key="1">
    <source>
        <dbReference type="PROSITE" id="PS50173"/>
    </source>
</evidence>
<dbReference type="Gene3D" id="3.30.70.270">
    <property type="match status" value="1"/>
</dbReference>